<dbReference type="AlphaFoldDB" id="A0A9W8N133"/>
<evidence type="ECO:0000313" key="3">
    <source>
        <dbReference type="Proteomes" id="UP001148786"/>
    </source>
</evidence>
<evidence type="ECO:0000313" key="2">
    <source>
        <dbReference type="EMBL" id="KAJ3516763.1"/>
    </source>
</evidence>
<feature type="region of interest" description="Disordered" evidence="1">
    <location>
        <begin position="142"/>
        <end position="229"/>
    </location>
</feature>
<proteinExistence type="predicted"/>
<evidence type="ECO:0000256" key="1">
    <source>
        <dbReference type="SAM" id="MobiDB-lite"/>
    </source>
</evidence>
<dbReference type="OrthoDB" id="10626007at2759"/>
<feature type="compositionally biased region" description="Acidic residues" evidence="1">
    <location>
        <begin position="154"/>
        <end position="167"/>
    </location>
</feature>
<organism evidence="2 3">
    <name type="scientific">Agrocybe chaxingu</name>
    <dbReference type="NCBI Taxonomy" id="84603"/>
    <lineage>
        <taxon>Eukaryota</taxon>
        <taxon>Fungi</taxon>
        <taxon>Dikarya</taxon>
        <taxon>Basidiomycota</taxon>
        <taxon>Agaricomycotina</taxon>
        <taxon>Agaricomycetes</taxon>
        <taxon>Agaricomycetidae</taxon>
        <taxon>Agaricales</taxon>
        <taxon>Agaricineae</taxon>
        <taxon>Strophariaceae</taxon>
        <taxon>Agrocybe</taxon>
    </lineage>
</organism>
<reference evidence="2" key="1">
    <citation type="submission" date="2022-07" db="EMBL/GenBank/DDBJ databases">
        <title>Genome Sequence of Agrocybe chaxingu.</title>
        <authorList>
            <person name="Buettner E."/>
        </authorList>
    </citation>
    <scope>NUCLEOTIDE SEQUENCE</scope>
    <source>
        <strain evidence="2">MP-N11</strain>
    </source>
</reference>
<keyword evidence="3" id="KW-1185">Reference proteome</keyword>
<accession>A0A9W8N133</accession>
<sequence length="229" mass="24542">MCIPPVNTTDDRTSKPVIIVPKDDETRMIGLSQYESSLGIFGEPCGKCGATVFLWKTDREGDEPDMAPGLLDELQESMATVEVVAYRESVQLPGGTQDPKNETQSSAPNDAVVMIAEGVAITQQAPRGVVTSVAVVQQEMLAPLQANEKAESTAESEEVESEEESDADFPQWNGPRARGKQVANVSGKKSDKEEKKKKDQDKGKDKKDKDPKGAGGAASSTSKKMPVSS</sequence>
<feature type="compositionally biased region" description="Basic and acidic residues" evidence="1">
    <location>
        <begin position="188"/>
        <end position="212"/>
    </location>
</feature>
<gene>
    <name evidence="2" type="ORF">NLJ89_g937</name>
</gene>
<comment type="caution">
    <text evidence="2">The sequence shown here is derived from an EMBL/GenBank/DDBJ whole genome shotgun (WGS) entry which is preliminary data.</text>
</comment>
<protein>
    <submittedName>
        <fullName evidence="2">Uncharacterized protein</fullName>
    </submittedName>
</protein>
<feature type="compositionally biased region" description="Polar residues" evidence="1">
    <location>
        <begin position="218"/>
        <end position="229"/>
    </location>
</feature>
<dbReference type="Proteomes" id="UP001148786">
    <property type="component" value="Unassembled WGS sequence"/>
</dbReference>
<dbReference type="EMBL" id="JANKHO010000043">
    <property type="protein sequence ID" value="KAJ3516763.1"/>
    <property type="molecule type" value="Genomic_DNA"/>
</dbReference>
<name>A0A9W8N133_9AGAR</name>